<dbReference type="EMBL" id="UINC01103437">
    <property type="protein sequence ID" value="SVC65823.1"/>
    <property type="molecule type" value="Genomic_DNA"/>
</dbReference>
<reference evidence="2" key="1">
    <citation type="submission" date="2018-05" db="EMBL/GenBank/DDBJ databases">
        <authorList>
            <person name="Lanie J.A."/>
            <person name="Ng W.-L."/>
            <person name="Kazmierczak K.M."/>
            <person name="Andrzejewski T.M."/>
            <person name="Davidsen T.M."/>
            <person name="Wayne K.J."/>
            <person name="Tettelin H."/>
            <person name="Glass J.I."/>
            <person name="Rusch D."/>
            <person name="Podicherti R."/>
            <person name="Tsui H.-C.T."/>
            <person name="Winkler M.E."/>
        </authorList>
    </citation>
    <scope>NUCLEOTIDE SEQUENCE</scope>
</reference>
<dbReference type="AlphaFoldDB" id="A0A382NXE8"/>
<dbReference type="InterPro" id="IPR037063">
    <property type="entry name" value="PHb_sf"/>
</dbReference>
<gene>
    <name evidence="2" type="ORF">METZ01_LOCUS318677</name>
</gene>
<accession>A0A382NXE8</accession>
<name>A0A382NXE8_9ZZZZ</name>
<proteinExistence type="predicted"/>
<dbReference type="CDD" id="cd13225">
    <property type="entry name" value="PH-like_bacteria"/>
    <property type="match status" value="1"/>
</dbReference>
<protein>
    <recommendedName>
        <fullName evidence="1">Bacterial Pleckstrin homology domain-containing protein</fullName>
    </recommendedName>
</protein>
<dbReference type="Pfam" id="PF08000">
    <property type="entry name" value="bPH_1"/>
    <property type="match status" value="1"/>
</dbReference>
<feature type="domain" description="Bacterial Pleckstrin homology" evidence="1">
    <location>
        <begin position="2"/>
        <end position="123"/>
    </location>
</feature>
<sequence>MGLLSGILGNAATLEVAELQEKYGDMLTENEEIELGFQLIRDTFIFTNFRLILVDVQGLTGKKTEYMSVLYGEISRFSIETAGHLDLDAELKIWLGSADLPAISKKFNKEVNIYDVQKVLATHLIK</sequence>
<dbReference type="InterPro" id="IPR012544">
    <property type="entry name" value="PHb"/>
</dbReference>
<evidence type="ECO:0000259" key="1">
    <source>
        <dbReference type="Pfam" id="PF08000"/>
    </source>
</evidence>
<organism evidence="2">
    <name type="scientific">marine metagenome</name>
    <dbReference type="NCBI Taxonomy" id="408172"/>
    <lineage>
        <taxon>unclassified sequences</taxon>
        <taxon>metagenomes</taxon>
        <taxon>ecological metagenomes</taxon>
    </lineage>
</organism>
<dbReference type="SUPFAM" id="SSF50729">
    <property type="entry name" value="PH domain-like"/>
    <property type="match status" value="1"/>
</dbReference>
<dbReference type="PANTHER" id="PTHR35796">
    <property type="entry name" value="HYPOTHETICAL CYTOSOLIC PROTEIN"/>
    <property type="match status" value="1"/>
</dbReference>
<dbReference type="Gene3D" id="2.30.29.50">
    <property type="entry name" value="Bacterial Pleckstrin homology domain"/>
    <property type="match status" value="1"/>
</dbReference>
<dbReference type="PANTHER" id="PTHR35796:SF3">
    <property type="entry name" value="BHLH DOMAIN-CONTAINING PROTEIN"/>
    <property type="match status" value="1"/>
</dbReference>
<evidence type="ECO:0000313" key="2">
    <source>
        <dbReference type="EMBL" id="SVC65823.1"/>
    </source>
</evidence>